<evidence type="ECO:0000313" key="2">
    <source>
        <dbReference type="EMBL" id="GGD40739.1"/>
    </source>
</evidence>
<dbReference type="SUPFAM" id="SSF54909">
    <property type="entry name" value="Dimeric alpha+beta barrel"/>
    <property type="match status" value="1"/>
</dbReference>
<dbReference type="InterPro" id="IPR007138">
    <property type="entry name" value="ABM_dom"/>
</dbReference>
<keyword evidence="3" id="KW-1185">Reference proteome</keyword>
<sequence length="96" mass="11556">MITRIVKLHFKKENISSFERIFGETRDVIRNFDGCVLLELYQDTADPSTFFTYSKWETEEDLEAYRNSDFFKVVWANTKKLFRQKAEAWSVQHVHK</sequence>
<name>A0ABQ1QT08_9FLAO</name>
<dbReference type="InterPro" id="IPR011008">
    <property type="entry name" value="Dimeric_a/b-barrel"/>
</dbReference>
<keyword evidence="2" id="KW-0503">Monooxygenase</keyword>
<evidence type="ECO:0000259" key="1">
    <source>
        <dbReference type="PROSITE" id="PS51725"/>
    </source>
</evidence>
<feature type="domain" description="ABM" evidence="1">
    <location>
        <begin position="2"/>
        <end position="91"/>
    </location>
</feature>
<proteinExistence type="predicted"/>
<dbReference type="EMBL" id="BMFH01000001">
    <property type="protein sequence ID" value="GGD40739.1"/>
    <property type="molecule type" value="Genomic_DNA"/>
</dbReference>
<dbReference type="PROSITE" id="PS51725">
    <property type="entry name" value="ABM"/>
    <property type="match status" value="1"/>
</dbReference>
<dbReference type="Proteomes" id="UP000625780">
    <property type="component" value="Unassembled WGS sequence"/>
</dbReference>
<protein>
    <submittedName>
        <fullName evidence="2">Antibiotic biosynthesis monooxygenase</fullName>
    </submittedName>
</protein>
<accession>A0ABQ1QT08</accession>
<gene>
    <name evidence="2" type="primary">fjo15</name>
    <name evidence="2" type="ORF">GCM10011361_04830</name>
</gene>
<dbReference type="GO" id="GO:0004497">
    <property type="term" value="F:monooxygenase activity"/>
    <property type="evidence" value="ECO:0007669"/>
    <property type="project" value="UniProtKB-KW"/>
</dbReference>
<comment type="caution">
    <text evidence="2">The sequence shown here is derived from an EMBL/GenBank/DDBJ whole genome shotgun (WGS) entry which is preliminary data.</text>
</comment>
<dbReference type="Pfam" id="PF03992">
    <property type="entry name" value="ABM"/>
    <property type="match status" value="1"/>
</dbReference>
<dbReference type="RefSeq" id="WP_188369110.1">
    <property type="nucleotide sequence ID" value="NZ_BMFH01000001.1"/>
</dbReference>
<evidence type="ECO:0000313" key="3">
    <source>
        <dbReference type="Proteomes" id="UP000625780"/>
    </source>
</evidence>
<dbReference type="Gene3D" id="3.30.70.100">
    <property type="match status" value="1"/>
</dbReference>
<reference evidence="3" key="1">
    <citation type="journal article" date="2019" name="Int. J. Syst. Evol. Microbiol.">
        <title>The Global Catalogue of Microorganisms (GCM) 10K type strain sequencing project: providing services to taxonomists for standard genome sequencing and annotation.</title>
        <authorList>
            <consortium name="The Broad Institute Genomics Platform"/>
            <consortium name="The Broad Institute Genome Sequencing Center for Infectious Disease"/>
            <person name="Wu L."/>
            <person name="Ma J."/>
        </authorList>
    </citation>
    <scope>NUCLEOTIDE SEQUENCE [LARGE SCALE GENOMIC DNA]</scope>
    <source>
        <strain evidence="3">CGMCC 1.12606</strain>
    </source>
</reference>
<keyword evidence="2" id="KW-0560">Oxidoreductase</keyword>
<organism evidence="2 3">
    <name type="scientific">Muriicola marianensis</name>
    <dbReference type="NCBI Taxonomy" id="1324801"/>
    <lineage>
        <taxon>Bacteria</taxon>
        <taxon>Pseudomonadati</taxon>
        <taxon>Bacteroidota</taxon>
        <taxon>Flavobacteriia</taxon>
        <taxon>Flavobacteriales</taxon>
        <taxon>Flavobacteriaceae</taxon>
        <taxon>Muriicola</taxon>
    </lineage>
</organism>